<keyword evidence="5" id="KW-0804">Transcription</keyword>
<protein>
    <submittedName>
        <fullName evidence="7">Transcriptional regulator</fullName>
    </submittedName>
</protein>
<name>A0A1S8CQ89_9GAMM</name>
<evidence type="ECO:0000256" key="4">
    <source>
        <dbReference type="ARBA" id="ARBA00023125"/>
    </source>
</evidence>
<sequence length="295" mass="32768">MNKFADFNTYISVFEAGSFSAAARRLNVGQPAVSKAIARLEQQLQSRLLLRSTHGLQPTEAGQQFYLRVKRILEDVAETELAICGAGKQLSGRLRVASAAVFARLIELPDLTQFLYTHPALEMDLLLDEGNLGLVEEGIDVALRIGNLQDTSFTARKLGMAKQWVLGTPAYFAAAGMPKVPRDLVQHEMVIHQRPGGHERYVFKHQQQQQEVQLHGRVRVSAAECVREMVMAGFGATVACEGMFRTELRNGTVVAILPEWQLPALELWAVFPSGHLVSAKARAFADFIQQLMQRE</sequence>
<keyword evidence="3" id="KW-0805">Transcription regulation</keyword>
<dbReference type="Proteomes" id="UP000216021">
    <property type="component" value="Unassembled WGS sequence"/>
</dbReference>
<feature type="domain" description="HTH lysR-type" evidence="6">
    <location>
        <begin position="1"/>
        <end position="59"/>
    </location>
</feature>
<evidence type="ECO:0000259" key="6">
    <source>
        <dbReference type="PROSITE" id="PS50931"/>
    </source>
</evidence>
<keyword evidence="4" id="KW-0238">DNA-binding</keyword>
<keyword evidence="2" id="KW-0678">Repressor</keyword>
<dbReference type="EMBL" id="MOXD01000001">
    <property type="protein sequence ID" value="OMQ27050.1"/>
    <property type="molecule type" value="Genomic_DNA"/>
</dbReference>
<evidence type="ECO:0000256" key="2">
    <source>
        <dbReference type="ARBA" id="ARBA00022491"/>
    </source>
</evidence>
<dbReference type="Pfam" id="PF03466">
    <property type="entry name" value="LysR_substrate"/>
    <property type="match status" value="1"/>
</dbReference>
<dbReference type="FunFam" id="1.10.10.10:FF:000001">
    <property type="entry name" value="LysR family transcriptional regulator"/>
    <property type="match status" value="1"/>
</dbReference>
<dbReference type="PROSITE" id="PS50931">
    <property type="entry name" value="HTH_LYSR"/>
    <property type="match status" value="1"/>
</dbReference>
<dbReference type="SUPFAM" id="SSF46785">
    <property type="entry name" value="Winged helix' DNA-binding domain"/>
    <property type="match status" value="1"/>
</dbReference>
<reference evidence="7 8" key="1">
    <citation type="submission" date="2016-11" db="EMBL/GenBank/DDBJ databases">
        <title>Rahnella oryzae sp. nov., isolated from rice root.</title>
        <authorList>
            <person name="Zhang X.-X."/>
            <person name="Zhang J."/>
        </authorList>
    </citation>
    <scope>NUCLEOTIDE SEQUENCE [LARGE SCALE GENOMIC DNA]</scope>
    <source>
        <strain evidence="7 8">J11-6</strain>
    </source>
</reference>
<dbReference type="Gene3D" id="3.40.190.290">
    <property type="match status" value="1"/>
</dbReference>
<dbReference type="AlphaFoldDB" id="A0A1S8CQ89"/>
<dbReference type="PANTHER" id="PTHR30537:SF5">
    <property type="entry name" value="HTH-TYPE TRANSCRIPTIONAL ACTIVATOR TTDR-RELATED"/>
    <property type="match status" value="1"/>
</dbReference>
<dbReference type="GO" id="GO:0003677">
    <property type="term" value="F:DNA binding"/>
    <property type="evidence" value="ECO:0007669"/>
    <property type="project" value="UniProtKB-KW"/>
</dbReference>
<dbReference type="Gene3D" id="1.10.10.10">
    <property type="entry name" value="Winged helix-like DNA-binding domain superfamily/Winged helix DNA-binding domain"/>
    <property type="match status" value="1"/>
</dbReference>
<dbReference type="PRINTS" id="PR00039">
    <property type="entry name" value="HTHLYSR"/>
</dbReference>
<evidence type="ECO:0000313" key="7">
    <source>
        <dbReference type="EMBL" id="OMQ27050.1"/>
    </source>
</evidence>
<dbReference type="STRING" id="2034155.BMI79_01605"/>
<evidence type="ECO:0000256" key="5">
    <source>
        <dbReference type="ARBA" id="ARBA00023163"/>
    </source>
</evidence>
<gene>
    <name evidence="7" type="ORF">BMI79_01605</name>
</gene>
<dbReference type="InterPro" id="IPR005119">
    <property type="entry name" value="LysR_subst-bd"/>
</dbReference>
<evidence type="ECO:0000256" key="1">
    <source>
        <dbReference type="ARBA" id="ARBA00009437"/>
    </source>
</evidence>
<accession>A0A1S8CQ89</accession>
<evidence type="ECO:0000256" key="3">
    <source>
        <dbReference type="ARBA" id="ARBA00023015"/>
    </source>
</evidence>
<dbReference type="InterPro" id="IPR036390">
    <property type="entry name" value="WH_DNA-bd_sf"/>
</dbReference>
<dbReference type="InterPro" id="IPR036388">
    <property type="entry name" value="WH-like_DNA-bd_sf"/>
</dbReference>
<dbReference type="Pfam" id="PF00126">
    <property type="entry name" value="HTH_1"/>
    <property type="match status" value="1"/>
</dbReference>
<comment type="similarity">
    <text evidence="1">Belongs to the LysR transcriptional regulatory family.</text>
</comment>
<dbReference type="GO" id="GO:0003700">
    <property type="term" value="F:DNA-binding transcription factor activity"/>
    <property type="evidence" value="ECO:0007669"/>
    <property type="project" value="InterPro"/>
</dbReference>
<organism evidence="7 8">
    <name type="scientific">Serratia oryzae</name>
    <dbReference type="NCBI Taxonomy" id="2034155"/>
    <lineage>
        <taxon>Bacteria</taxon>
        <taxon>Pseudomonadati</taxon>
        <taxon>Pseudomonadota</taxon>
        <taxon>Gammaproteobacteria</taxon>
        <taxon>Enterobacterales</taxon>
        <taxon>Yersiniaceae</taxon>
        <taxon>Serratia</taxon>
    </lineage>
</organism>
<evidence type="ECO:0000313" key="8">
    <source>
        <dbReference type="Proteomes" id="UP000216021"/>
    </source>
</evidence>
<dbReference type="OrthoDB" id="9815676at2"/>
<dbReference type="CDD" id="cd08422">
    <property type="entry name" value="PBP2_CrgA_like"/>
    <property type="match status" value="1"/>
</dbReference>
<proteinExistence type="inferred from homology"/>
<dbReference type="InterPro" id="IPR000847">
    <property type="entry name" value="LysR_HTH_N"/>
</dbReference>
<dbReference type="SUPFAM" id="SSF53850">
    <property type="entry name" value="Periplasmic binding protein-like II"/>
    <property type="match status" value="1"/>
</dbReference>
<dbReference type="InterPro" id="IPR058163">
    <property type="entry name" value="LysR-type_TF_proteobact-type"/>
</dbReference>
<dbReference type="PANTHER" id="PTHR30537">
    <property type="entry name" value="HTH-TYPE TRANSCRIPTIONAL REGULATOR"/>
    <property type="match status" value="1"/>
</dbReference>
<comment type="caution">
    <text evidence="7">The sequence shown here is derived from an EMBL/GenBank/DDBJ whole genome shotgun (WGS) entry which is preliminary data.</text>
</comment>
<keyword evidence="8" id="KW-1185">Reference proteome</keyword>